<proteinExistence type="predicted"/>
<gene>
    <name evidence="1" type="ORF">BK674_15760</name>
</gene>
<accession>A0A423NKV9</accession>
<reference evidence="1 2" key="1">
    <citation type="submission" date="2016-10" db="EMBL/GenBank/DDBJ databases">
        <title>Comparative genome analysis of multiple Pseudomonas spp. focuses on biocontrol and plant growth promoting traits.</title>
        <authorList>
            <person name="Tao X.-Y."/>
            <person name="Taylor C.G."/>
        </authorList>
    </citation>
    <scope>NUCLEOTIDE SEQUENCE [LARGE SCALE GENOMIC DNA]</scope>
    <source>
        <strain evidence="1 2">36B3</strain>
    </source>
</reference>
<evidence type="ECO:0000313" key="1">
    <source>
        <dbReference type="EMBL" id="RON98903.1"/>
    </source>
</evidence>
<sequence>MALGQVTVDNLNLGQGAVTEVERYFLFIGPAAKNVGQFIALNTDSDLDAALGVPASDLKTQITAARQNGGQRWACIAAPIGSEGEWADALEKTQQQGLSVEAVVVTKPVTKPGDLTDMHDAAIALNNRYGRRVFFMAATTGITPDQTWAQYLTEQKAMVTDVAAARVLPVPQLHGNDLGVLAGRLANASVSIADSPMRVATGAVLGLGPVPLDSEKIPLPSAVRSELDRARLSVSQTYPDYPGVYWGDANMLDTPGSDFQVVEYLRITDKAARLIRPLLIRRVADRRLNSTPNSMAVNTNQLMAPLRAMAKSIKFNGEVFPGDIEPPKDGDLVLEWLSKTKVAAYIKLKPLNCPKDLTANIALDLSTDKTE</sequence>
<dbReference type="Pfam" id="PF10758">
    <property type="entry name" value="DUF2586"/>
    <property type="match status" value="1"/>
</dbReference>
<name>A0A423NKV9_9PSED</name>
<evidence type="ECO:0000313" key="2">
    <source>
        <dbReference type="Proteomes" id="UP000284207"/>
    </source>
</evidence>
<dbReference type="EMBL" id="MOCA01000006">
    <property type="protein sequence ID" value="RON98903.1"/>
    <property type="molecule type" value="Genomic_DNA"/>
</dbReference>
<dbReference type="AlphaFoldDB" id="A0A423NKV9"/>
<protein>
    <submittedName>
        <fullName evidence="1">Phage tail protein</fullName>
    </submittedName>
</protein>
<organism evidence="1 2">
    <name type="scientific">Pseudomonas moraviensis</name>
    <dbReference type="NCBI Taxonomy" id="321662"/>
    <lineage>
        <taxon>Bacteria</taxon>
        <taxon>Pseudomonadati</taxon>
        <taxon>Pseudomonadota</taxon>
        <taxon>Gammaproteobacteria</taxon>
        <taxon>Pseudomonadales</taxon>
        <taxon>Pseudomonadaceae</taxon>
        <taxon>Pseudomonas</taxon>
    </lineage>
</organism>
<dbReference type="RefSeq" id="WP_123419145.1">
    <property type="nucleotide sequence ID" value="NZ_MOCA01000006.1"/>
</dbReference>
<dbReference type="Proteomes" id="UP000284207">
    <property type="component" value="Unassembled WGS sequence"/>
</dbReference>
<comment type="caution">
    <text evidence="1">The sequence shown here is derived from an EMBL/GenBank/DDBJ whole genome shotgun (WGS) entry which is preliminary data.</text>
</comment>
<dbReference type="InterPro" id="IPR019694">
    <property type="entry name" value="Phage_HP1_Orf23"/>
</dbReference>